<organism evidence="1 2">
    <name type="scientific">Actinoplanes sandaracinus</name>
    <dbReference type="NCBI Taxonomy" id="3045177"/>
    <lineage>
        <taxon>Bacteria</taxon>
        <taxon>Bacillati</taxon>
        <taxon>Actinomycetota</taxon>
        <taxon>Actinomycetes</taxon>
        <taxon>Micromonosporales</taxon>
        <taxon>Micromonosporaceae</taxon>
        <taxon>Actinoplanes</taxon>
    </lineage>
</organism>
<sequence>MSDLSDLADFVTAAVPVLSRRIPAAPARLLGRLAVPEETAAGRARPPVDGEPDFFTALRALGPLPVERLLGALELTIDRYDWSGAPDLVSGLPQPSPARFAMVTAGGHDSAATSEAALLHRLRPGLADRTGALVRELVTHPGIVPLLRVETAATDEPSIAAAHGTAHLALAVAIAGAVVHQAGPPVIVDRAAATVGLGVGLAARLLLEAPLPAAYSAALLAKVRAEYLLPRHSHSSVPVAGHRFGLAEHELPGLADFSGNGLVAVADGDGRAAAADGDGPAAAPGGGVVVRTGAATGSVRVELVILEEAPAEAESGWEEIVEVSWRATEGRASVMSPAGTSGHGLRRETPPWPGDYRVRVHARGRDDDDPALESYKLVVWAAPPAPETVFRRSDQLGHRLRGEPEPARPPEHAYRWIRRGPLQVAATVTVVTGATVREVLVAFGADPERPEAIGDIQRYLSLRRSHGQWITVLDAGTAVLVVEDNGYRGTDQAVLEAASVHGRAASMFWNVNAVTRLSFAEAGRLLAMHEPWGHEQWAPELAEVLTGLDFAEVGDRNEKGLLAVERFTGRGLTPADLAAIERAGTGYRIME</sequence>
<accession>A0ABT6WSG6</accession>
<dbReference type="EMBL" id="JASCTH010000021">
    <property type="protein sequence ID" value="MDI6102677.1"/>
    <property type="molecule type" value="Genomic_DNA"/>
</dbReference>
<comment type="caution">
    <text evidence="1">The sequence shown here is derived from an EMBL/GenBank/DDBJ whole genome shotgun (WGS) entry which is preliminary data.</text>
</comment>
<protein>
    <submittedName>
        <fullName evidence="1">DUF6461 domain-containing protein</fullName>
    </submittedName>
</protein>
<name>A0ABT6WSG6_9ACTN</name>
<evidence type="ECO:0000313" key="1">
    <source>
        <dbReference type="EMBL" id="MDI6102677.1"/>
    </source>
</evidence>
<dbReference type="Proteomes" id="UP001241758">
    <property type="component" value="Unassembled WGS sequence"/>
</dbReference>
<keyword evidence="2" id="KW-1185">Reference proteome</keyword>
<dbReference type="RefSeq" id="WP_282763746.1">
    <property type="nucleotide sequence ID" value="NZ_JASCTH010000021.1"/>
</dbReference>
<proteinExistence type="predicted"/>
<evidence type="ECO:0000313" key="2">
    <source>
        <dbReference type="Proteomes" id="UP001241758"/>
    </source>
</evidence>
<reference evidence="1 2" key="1">
    <citation type="submission" date="2023-05" db="EMBL/GenBank/DDBJ databases">
        <title>Actinoplanes sp. NEAU-A12 genome sequencing.</title>
        <authorList>
            <person name="Wang Z.-S."/>
        </authorList>
    </citation>
    <scope>NUCLEOTIDE SEQUENCE [LARGE SCALE GENOMIC DNA]</scope>
    <source>
        <strain evidence="1 2">NEAU-A12</strain>
    </source>
</reference>
<dbReference type="InterPro" id="IPR045592">
    <property type="entry name" value="DUF6461"/>
</dbReference>
<dbReference type="Pfam" id="PF20062">
    <property type="entry name" value="DUF6461"/>
    <property type="match status" value="1"/>
</dbReference>
<gene>
    <name evidence="1" type="ORF">QLQ12_29065</name>
</gene>